<comment type="subcellular location">
    <subcellularLocation>
        <location evidence="1">Membrane</location>
        <topology evidence="1">Multi-pass membrane protein</topology>
    </subcellularLocation>
</comment>
<evidence type="ECO:0000256" key="3">
    <source>
        <dbReference type="ARBA" id="ARBA00022692"/>
    </source>
</evidence>
<keyword evidence="10" id="KW-1185">Reference proteome</keyword>
<dbReference type="GO" id="GO:0045436">
    <property type="term" value="F:lycopene beta cyclase activity"/>
    <property type="evidence" value="ECO:0007669"/>
    <property type="project" value="UniProtKB-ARBA"/>
</dbReference>
<evidence type="ECO:0000256" key="4">
    <source>
        <dbReference type="ARBA" id="ARBA00022746"/>
    </source>
</evidence>
<dbReference type="RefSeq" id="WP_143784723.1">
    <property type="nucleotide sequence ID" value="NZ_CP041616.1"/>
</dbReference>
<dbReference type="KEGG" id="orz:FNH13_18145"/>
<evidence type="ECO:0000256" key="7">
    <source>
        <dbReference type="ARBA" id="ARBA00023235"/>
    </source>
</evidence>
<dbReference type="GO" id="GO:0016020">
    <property type="term" value="C:membrane"/>
    <property type="evidence" value="ECO:0007669"/>
    <property type="project" value="UniProtKB-SubCell"/>
</dbReference>
<dbReference type="Proteomes" id="UP000315395">
    <property type="component" value="Chromosome"/>
</dbReference>
<proteinExistence type="predicted"/>
<dbReference type="AlphaFoldDB" id="A0A516GER1"/>
<keyword evidence="5 8" id="KW-1133">Transmembrane helix</keyword>
<feature type="transmembrane region" description="Helical" evidence="8">
    <location>
        <begin position="80"/>
        <end position="102"/>
    </location>
</feature>
<organism evidence="9 10">
    <name type="scientific">Ornithinimicrobium ciconiae</name>
    <dbReference type="NCBI Taxonomy" id="2594265"/>
    <lineage>
        <taxon>Bacteria</taxon>
        <taxon>Bacillati</taxon>
        <taxon>Actinomycetota</taxon>
        <taxon>Actinomycetes</taxon>
        <taxon>Micrococcales</taxon>
        <taxon>Ornithinimicrobiaceae</taxon>
        <taxon>Ornithinimicrobium</taxon>
    </lineage>
</organism>
<evidence type="ECO:0000256" key="6">
    <source>
        <dbReference type="ARBA" id="ARBA00023136"/>
    </source>
</evidence>
<feature type="transmembrane region" description="Helical" evidence="8">
    <location>
        <begin position="35"/>
        <end position="60"/>
    </location>
</feature>
<keyword evidence="7" id="KW-0413">Isomerase</keyword>
<evidence type="ECO:0000313" key="9">
    <source>
        <dbReference type="EMBL" id="QDO90006.1"/>
    </source>
</evidence>
<feature type="transmembrane region" description="Helical" evidence="8">
    <location>
        <begin position="6"/>
        <end position="28"/>
    </location>
</feature>
<dbReference type="GO" id="GO:0016872">
    <property type="term" value="F:intramolecular lyase activity"/>
    <property type="evidence" value="ECO:0007669"/>
    <property type="project" value="InterPro"/>
</dbReference>
<evidence type="ECO:0000256" key="8">
    <source>
        <dbReference type="SAM" id="Phobius"/>
    </source>
</evidence>
<accession>A0A516GER1</accession>
<dbReference type="OrthoDB" id="4774157at2"/>
<keyword evidence="4" id="KW-0125">Carotenoid biosynthesis</keyword>
<keyword evidence="3 8" id="KW-0812">Transmembrane</keyword>
<evidence type="ECO:0000313" key="10">
    <source>
        <dbReference type="Proteomes" id="UP000315395"/>
    </source>
</evidence>
<evidence type="ECO:0000256" key="5">
    <source>
        <dbReference type="ARBA" id="ARBA00022989"/>
    </source>
</evidence>
<dbReference type="NCBIfam" id="TIGR03462">
    <property type="entry name" value="CarR_dom_SF"/>
    <property type="match status" value="1"/>
</dbReference>
<protein>
    <submittedName>
        <fullName evidence="9">Lycopene cyclase domain-containing protein</fullName>
    </submittedName>
</protein>
<name>A0A516GER1_9MICO</name>
<sequence>MGLAYAAVLLVAGGCMALLDARWGLVLWRDRRRSLVVLVTGILFFLLWDIIAIALGFYHRGDSEAMSGLMLAPELPVEELAFITFLCYVTLVLHGLMGLAAARVGNIRRSSR</sequence>
<dbReference type="GO" id="GO:0016117">
    <property type="term" value="P:carotenoid biosynthetic process"/>
    <property type="evidence" value="ECO:0007669"/>
    <property type="project" value="UniProtKB-KW"/>
</dbReference>
<dbReference type="EMBL" id="CP041616">
    <property type="protein sequence ID" value="QDO90006.1"/>
    <property type="molecule type" value="Genomic_DNA"/>
</dbReference>
<dbReference type="InterPro" id="IPR017825">
    <property type="entry name" value="Lycopene_cyclase_dom"/>
</dbReference>
<evidence type="ECO:0000256" key="1">
    <source>
        <dbReference type="ARBA" id="ARBA00004141"/>
    </source>
</evidence>
<evidence type="ECO:0000256" key="2">
    <source>
        <dbReference type="ARBA" id="ARBA00004829"/>
    </source>
</evidence>
<comment type="pathway">
    <text evidence="2">Carotenoid biosynthesis.</text>
</comment>
<reference evidence="9 10" key="1">
    <citation type="submission" date="2019-07" db="EMBL/GenBank/DDBJ databases">
        <title>complete genome sequencing of Ornithinimicrobium sp. H23M54.</title>
        <authorList>
            <person name="Bae J.-W."/>
            <person name="Lee S.-Y."/>
        </authorList>
    </citation>
    <scope>NUCLEOTIDE SEQUENCE [LARGE SCALE GENOMIC DNA]</scope>
    <source>
        <strain evidence="9 10">H23M54</strain>
    </source>
</reference>
<keyword evidence="6 8" id="KW-0472">Membrane</keyword>
<gene>
    <name evidence="9" type="ORF">FNH13_18145</name>
</gene>